<dbReference type="PROSITE" id="PS51819">
    <property type="entry name" value="VOC"/>
    <property type="match status" value="1"/>
</dbReference>
<dbReference type="Gene3D" id="3.10.180.10">
    <property type="entry name" value="2,3-Dihydroxybiphenyl 1,2-Dioxygenase, domain 1"/>
    <property type="match status" value="1"/>
</dbReference>
<dbReference type="SUPFAM" id="SSF54593">
    <property type="entry name" value="Glyoxalase/Bleomycin resistance protein/Dihydroxybiphenyl dioxygenase"/>
    <property type="match status" value="1"/>
</dbReference>
<protein>
    <submittedName>
        <fullName evidence="2">VOC family protein</fullName>
    </submittedName>
</protein>
<comment type="caution">
    <text evidence="2">The sequence shown here is derived from an EMBL/GenBank/DDBJ whole genome shotgun (WGS) entry which is preliminary data.</text>
</comment>
<dbReference type="RefSeq" id="WP_191189000.1">
    <property type="nucleotide sequence ID" value="NZ_JACWMY010000005.1"/>
</dbReference>
<dbReference type="Proteomes" id="UP000606600">
    <property type="component" value="Unassembled WGS sequence"/>
</dbReference>
<organism evidence="2 3">
    <name type="scientific">Mucilaginibacter pankratovii</name>
    <dbReference type="NCBI Taxonomy" id="2772110"/>
    <lineage>
        <taxon>Bacteria</taxon>
        <taxon>Pseudomonadati</taxon>
        <taxon>Bacteroidota</taxon>
        <taxon>Sphingobacteriia</taxon>
        <taxon>Sphingobacteriales</taxon>
        <taxon>Sphingobacteriaceae</taxon>
        <taxon>Mucilaginibacter</taxon>
    </lineage>
</organism>
<name>A0ABR7WPT5_9SPHI</name>
<dbReference type="EMBL" id="JACWMY010000005">
    <property type="protein sequence ID" value="MBD1364334.1"/>
    <property type="molecule type" value="Genomic_DNA"/>
</dbReference>
<evidence type="ECO:0000313" key="2">
    <source>
        <dbReference type="EMBL" id="MBD1364334.1"/>
    </source>
</evidence>
<gene>
    <name evidence="2" type="ORF">IDJ77_10985</name>
</gene>
<dbReference type="InterPro" id="IPR029068">
    <property type="entry name" value="Glyas_Bleomycin-R_OHBP_Dase"/>
</dbReference>
<evidence type="ECO:0000259" key="1">
    <source>
        <dbReference type="PROSITE" id="PS51819"/>
    </source>
</evidence>
<evidence type="ECO:0000313" key="3">
    <source>
        <dbReference type="Proteomes" id="UP000606600"/>
    </source>
</evidence>
<accession>A0ABR7WPT5</accession>
<feature type="domain" description="VOC" evidence="1">
    <location>
        <begin position="5"/>
        <end position="131"/>
    </location>
</feature>
<dbReference type="InterPro" id="IPR037523">
    <property type="entry name" value="VOC_core"/>
</dbReference>
<sequence length="134" mass="15027">MAKAEITGIAPFFIVKDVPAALEFYRDCLGFDVTFQGPTEDDIFFGIVQRGAAMIMLKSIGVEPVPNYTRDIKKGIARWDAYLHVQHPDALADEFALRNVEFFLPLQEGDDGLCGFEIKDADGYLLFFGRTIDK</sequence>
<dbReference type="Pfam" id="PF00903">
    <property type="entry name" value="Glyoxalase"/>
    <property type="match status" value="1"/>
</dbReference>
<dbReference type="InterPro" id="IPR004360">
    <property type="entry name" value="Glyas_Fos-R_dOase_dom"/>
</dbReference>
<keyword evidence="3" id="KW-1185">Reference proteome</keyword>
<proteinExistence type="predicted"/>
<reference evidence="2 3" key="1">
    <citation type="submission" date="2020-09" db="EMBL/GenBank/DDBJ databases">
        <title>Novel species of Mucilaginibacter isolated from a glacier on the Tibetan Plateau.</title>
        <authorList>
            <person name="Liu Q."/>
            <person name="Xin Y.-H."/>
        </authorList>
    </citation>
    <scope>NUCLEOTIDE SEQUENCE [LARGE SCALE GENOMIC DNA]</scope>
    <source>
        <strain evidence="2 3">ZT4R22</strain>
    </source>
</reference>